<reference evidence="3" key="1">
    <citation type="journal article" date="2011" name="Genome Res.">
        <title>Phylogeny-wide analysis of social amoeba genomes highlights ancient origins for complex intercellular communication.</title>
        <authorList>
            <person name="Heidel A.J."/>
            <person name="Lawal H.M."/>
            <person name="Felder M."/>
            <person name="Schilde C."/>
            <person name="Helps N.R."/>
            <person name="Tunggal B."/>
            <person name="Rivero F."/>
            <person name="John U."/>
            <person name="Schleicher M."/>
            <person name="Eichinger L."/>
            <person name="Platzer M."/>
            <person name="Noegel A.A."/>
            <person name="Schaap P."/>
            <person name="Gloeckner G."/>
        </authorList>
    </citation>
    <scope>NUCLEOTIDE SEQUENCE [LARGE SCALE GENOMIC DNA]</scope>
    <source>
        <strain evidence="3">SH3</strain>
    </source>
</reference>
<evidence type="ECO:0000313" key="3">
    <source>
        <dbReference type="Proteomes" id="UP000007797"/>
    </source>
</evidence>
<evidence type="ECO:0000256" key="1">
    <source>
        <dbReference type="SAM" id="MobiDB-lite"/>
    </source>
</evidence>
<dbReference type="AlphaFoldDB" id="F4Q5G3"/>
<proteinExistence type="predicted"/>
<gene>
    <name evidence="2" type="ORF">DFA_08211</name>
</gene>
<keyword evidence="3" id="KW-1185">Reference proteome</keyword>
<dbReference type="EMBL" id="GL883021">
    <property type="protein sequence ID" value="EGG17222.1"/>
    <property type="molecule type" value="Genomic_DNA"/>
</dbReference>
<accession>F4Q5G3</accession>
<feature type="region of interest" description="Disordered" evidence="1">
    <location>
        <begin position="506"/>
        <end position="525"/>
    </location>
</feature>
<dbReference type="KEGG" id="dfa:DFA_08211"/>
<name>F4Q5G3_CACFS</name>
<protein>
    <submittedName>
        <fullName evidence="2">Uncharacterized protein</fullName>
    </submittedName>
</protein>
<dbReference type="RefSeq" id="XP_004355706.1">
    <property type="nucleotide sequence ID" value="XM_004355653.1"/>
</dbReference>
<dbReference type="Proteomes" id="UP000007797">
    <property type="component" value="Unassembled WGS sequence"/>
</dbReference>
<organism evidence="2 3">
    <name type="scientific">Cavenderia fasciculata</name>
    <name type="common">Slime mold</name>
    <name type="synonym">Dictyostelium fasciculatum</name>
    <dbReference type="NCBI Taxonomy" id="261658"/>
    <lineage>
        <taxon>Eukaryota</taxon>
        <taxon>Amoebozoa</taxon>
        <taxon>Evosea</taxon>
        <taxon>Eumycetozoa</taxon>
        <taxon>Dictyostelia</taxon>
        <taxon>Acytosteliales</taxon>
        <taxon>Cavenderiaceae</taxon>
        <taxon>Cavenderia</taxon>
    </lineage>
</organism>
<sequence length="916" mass="106087">MYIRIKPEIVEENENERLENQMYIDQLDALSRDGQNLHRGSINPLNEYNRDALEYTLPWPIIQRIFKLASRALCTCVNSDAFKKTHQDRSSIMPNDRYDDPPRHLLELHGKFVVQQRVKQHSLTGDQLCSIHRFSSTVTGRKPQFVYTAQETSSYNHKYKGVEQENCRWMRSMALLCKRMFSFIATQLFTTVVINSTKNTWYHVTNNYCIIKKPKTLIIVPSKPSQPSLFFMNRTQTSLAKEFFEHVEHLHICEPFLLQNTASISYLVSLMPNIRSFTLNCDIDRSVLIDLFNGPLQTIPSLNLINARVVMPRTFGLGQMQVEQEGLVIGSLIQPTFNLTKIILLQPFDWNSLGKEVKQNLQVISLLYPHGDKIKLVSADFPNLRHVYTMSHDRNHDHLPNSVAKVTYLDFQLPILDIDFLHTNISTIQFKTIHSTKSDQYTRLSIKNVNTIIILSSFDVCQSDINHFNDLGYDHIGTSPYNRSNNLKSSQKKLFFIKKKYFNQNQNQNQNDQNNNNQNNNNYQNQKINNSLPTFIIYKIIGMTFKLRERCTCVYEKETVLKWIDKGDDILDEQEEMKRFNEMKNNCPTHFSHSIPYVPLSFSLQDSNRSKLQLALINKDIFNYISGNCFSTIQLEKCFASTSAHSANPYCVAFKHLTTLISCSNVLERIFFIKDNLLHITKLLANGDDLKDIIKHLPNLTTIYISQIPSRYNLRLDISNLGQLTYLSKLNFIGSNIEIDHLTLLNEIKNLPLQKLCLPSNSLGVYSQLFLGLKQSITKMSVAASNWQDLCQFPNVRHIVIVDDYPIHSPPLPNTITKVTSHSLDIDFLPKSQSVETLKIAASYRPRGCLFDISQLSPRFNNLVRKLSLECHHVENFIYGYEYPFNIPDDLFGSFNYRIEYSRTSLITEYIKLKRE</sequence>
<evidence type="ECO:0000313" key="2">
    <source>
        <dbReference type="EMBL" id="EGG17222.1"/>
    </source>
</evidence>
<dbReference type="GeneID" id="14868718"/>